<name>A0ABW0SIQ7_9GAMM</name>
<evidence type="ECO:0000256" key="1">
    <source>
        <dbReference type="SAM" id="SignalP"/>
    </source>
</evidence>
<feature type="signal peptide" evidence="1">
    <location>
        <begin position="1"/>
        <end position="23"/>
    </location>
</feature>
<dbReference type="EMBL" id="JBHSNM010000001">
    <property type="protein sequence ID" value="MFC5568722.1"/>
    <property type="molecule type" value="Genomic_DNA"/>
</dbReference>
<keyword evidence="3" id="KW-1185">Reference proteome</keyword>
<feature type="chain" id="PRO_5046085731" description="Lipoprotein" evidence="1">
    <location>
        <begin position="24"/>
        <end position="209"/>
    </location>
</feature>
<evidence type="ECO:0000313" key="2">
    <source>
        <dbReference type="EMBL" id="MFC5568722.1"/>
    </source>
</evidence>
<protein>
    <recommendedName>
        <fullName evidence="4">Lipoprotein</fullName>
    </recommendedName>
</protein>
<proteinExistence type="predicted"/>
<evidence type="ECO:0000313" key="3">
    <source>
        <dbReference type="Proteomes" id="UP001596036"/>
    </source>
</evidence>
<dbReference type="Proteomes" id="UP001596036">
    <property type="component" value="Unassembled WGS sequence"/>
</dbReference>
<accession>A0ABW0SIQ7</accession>
<comment type="caution">
    <text evidence="2">The sequence shown here is derived from an EMBL/GenBank/DDBJ whole genome shotgun (WGS) entry which is preliminary data.</text>
</comment>
<gene>
    <name evidence="2" type="ORF">ACFPN1_01420</name>
</gene>
<reference evidence="3" key="1">
    <citation type="journal article" date="2019" name="Int. J. Syst. Evol. Microbiol.">
        <title>The Global Catalogue of Microorganisms (GCM) 10K type strain sequencing project: providing services to taxonomists for standard genome sequencing and annotation.</title>
        <authorList>
            <consortium name="The Broad Institute Genomics Platform"/>
            <consortium name="The Broad Institute Genome Sequencing Center for Infectious Disease"/>
            <person name="Wu L."/>
            <person name="Ma J."/>
        </authorList>
    </citation>
    <scope>NUCLEOTIDE SEQUENCE [LARGE SCALE GENOMIC DNA]</scope>
    <source>
        <strain evidence="3">KACC 11407</strain>
    </source>
</reference>
<organism evidence="2 3">
    <name type="scientific">Lysobacter yangpyeongensis</name>
    <dbReference type="NCBI Taxonomy" id="346182"/>
    <lineage>
        <taxon>Bacteria</taxon>
        <taxon>Pseudomonadati</taxon>
        <taxon>Pseudomonadota</taxon>
        <taxon>Gammaproteobacteria</taxon>
        <taxon>Lysobacterales</taxon>
        <taxon>Lysobacteraceae</taxon>
        <taxon>Lysobacter</taxon>
    </lineage>
</organism>
<sequence length="209" mass="22701">MNVRSTLYATLLALLASCQGTTADPRTELARSLKGADVEGYAFAMKEDDAFVVATLTNPQARTVLKLGEAQRIPLQYTRVLDRKTKSTTLYRTDVVRDKSSLALLVTDFATGAVVSRRAFPAPQDDGTPPPATTTGYDSLEQCIADFNCEHGGQLQCQANRTCQDQLAALTCCLKSGDCYSVHLVIKPTSPRCMLKDLVPPIEGVVLER</sequence>
<dbReference type="RefSeq" id="WP_386752358.1">
    <property type="nucleotide sequence ID" value="NZ_JBHSNM010000001.1"/>
</dbReference>
<keyword evidence="1" id="KW-0732">Signal</keyword>
<evidence type="ECO:0008006" key="4">
    <source>
        <dbReference type="Google" id="ProtNLM"/>
    </source>
</evidence>
<dbReference type="PROSITE" id="PS51257">
    <property type="entry name" value="PROKAR_LIPOPROTEIN"/>
    <property type="match status" value="1"/>
</dbReference>